<reference evidence="1 2" key="1">
    <citation type="submission" date="2012-04" db="EMBL/GenBank/DDBJ databases">
        <title>The Genome Sequence of Loa loa.</title>
        <authorList>
            <consortium name="The Broad Institute Genome Sequencing Platform"/>
            <consortium name="Broad Institute Genome Sequencing Center for Infectious Disease"/>
            <person name="Nutman T.B."/>
            <person name="Fink D.L."/>
            <person name="Russ C."/>
            <person name="Young S."/>
            <person name="Zeng Q."/>
            <person name="Gargeya S."/>
            <person name="Alvarado L."/>
            <person name="Berlin A."/>
            <person name="Chapman S.B."/>
            <person name="Chen Z."/>
            <person name="Freedman E."/>
            <person name="Gellesch M."/>
            <person name="Goldberg J."/>
            <person name="Griggs A."/>
            <person name="Gujja S."/>
            <person name="Heilman E.R."/>
            <person name="Heiman D."/>
            <person name="Howarth C."/>
            <person name="Mehta T."/>
            <person name="Neiman D."/>
            <person name="Pearson M."/>
            <person name="Roberts A."/>
            <person name="Saif S."/>
            <person name="Shea T."/>
            <person name="Shenoy N."/>
            <person name="Sisk P."/>
            <person name="Stolte C."/>
            <person name="Sykes S."/>
            <person name="White J."/>
            <person name="Yandava C."/>
            <person name="Haas B."/>
            <person name="Henn M.R."/>
            <person name="Nusbaum C."/>
            <person name="Birren B."/>
        </authorList>
    </citation>
    <scope>NUCLEOTIDE SEQUENCE [LARGE SCALE GENOMIC DNA]</scope>
</reference>
<dbReference type="Proteomes" id="UP000095285">
    <property type="component" value="Unassembled WGS sequence"/>
</dbReference>
<sequence>MLDESSRLRQTFDDAHENLLEKSISLLESRNDNNKLVYQLMQGQKQQNYNSSANGDLFHESSKEIENREYNTSDISDPRFSYANPYSSYANAMLSPLMEMQTLSSKIHSESRMEEEDEFNETIEAMKYVKDHQNRMNKNEEISHEKGKFGKLNLMHDEIIQELKPNDATIIVHPEIHIPAAIISDTNKEQKKEINEMNENLPMSKINPQIKLGKVEARVFLRDAKPKMYHSEAQQRPQISSDTESRMIVTDEDSRLYYTDSECITSHNKHHFQRHKKPIHYAIPYYARVPNTQETTQTDTLVQQFLMRVNISEDRSCVIPDRLQPHQPSFSSSSSTSPTFKHPINERKSTMNEIQHTVNQQQLSPDETNRINCKHTLV</sequence>
<dbReference type="RefSeq" id="XP_003147440.1">
    <property type="nucleotide sequence ID" value="XM_003147392.1"/>
</dbReference>
<dbReference type="CTD" id="9949335"/>
<dbReference type="GeneID" id="9949335"/>
<dbReference type="OrthoDB" id="5865816at2759"/>
<protein>
    <submittedName>
        <fullName evidence="1 3">Uncharacterized protein</fullName>
    </submittedName>
</protein>
<dbReference type="EMBL" id="JH712264">
    <property type="protein sequence ID" value="EFO16629.1"/>
    <property type="molecule type" value="Genomic_DNA"/>
</dbReference>
<proteinExistence type="predicted"/>
<dbReference type="WBParaSite" id="EN70_3373">
    <property type="protein sequence ID" value="EN70_3373"/>
    <property type="gene ID" value="EN70_3373"/>
</dbReference>
<evidence type="ECO:0000313" key="1">
    <source>
        <dbReference type="EMBL" id="EFO16629.1"/>
    </source>
</evidence>
<evidence type="ECO:0000313" key="3">
    <source>
        <dbReference type="WBParaSite" id="EN70_3373"/>
    </source>
</evidence>
<accession>A0A1S0TM62</accession>
<reference evidence="3" key="2">
    <citation type="submission" date="2016-11" db="UniProtKB">
        <authorList>
            <consortium name="WormBaseParasite"/>
        </authorList>
    </citation>
    <scope>IDENTIFICATION</scope>
</reference>
<gene>
    <name evidence="1 3" type="ORF">LOAG_11875</name>
</gene>
<organism evidence="2 3">
    <name type="scientific">Loa loa</name>
    <name type="common">Eye worm</name>
    <name type="synonym">Filaria loa</name>
    <dbReference type="NCBI Taxonomy" id="7209"/>
    <lineage>
        <taxon>Eukaryota</taxon>
        <taxon>Metazoa</taxon>
        <taxon>Ecdysozoa</taxon>
        <taxon>Nematoda</taxon>
        <taxon>Chromadorea</taxon>
        <taxon>Rhabditida</taxon>
        <taxon>Spirurina</taxon>
        <taxon>Spiruromorpha</taxon>
        <taxon>Filarioidea</taxon>
        <taxon>Onchocercidae</taxon>
        <taxon>Loa</taxon>
    </lineage>
</organism>
<accession>A0A1I7VJX6</accession>
<keyword evidence="2" id="KW-1185">Reference proteome</keyword>
<dbReference type="KEGG" id="loa:LOAG_11875"/>
<dbReference type="STRING" id="7209.A0A1I7VJX6"/>
<dbReference type="AlphaFoldDB" id="A0A1I7VJX6"/>
<dbReference type="InParanoid" id="A0A1I7VJX6"/>
<name>A0A1I7VJX6_LOALO</name>
<dbReference type="OMA" id="RINCKHT"/>
<evidence type="ECO:0000313" key="2">
    <source>
        <dbReference type="Proteomes" id="UP000095285"/>
    </source>
</evidence>